<name>A0A0D7CUU2_9ACTN</name>
<gene>
    <name evidence="2" type="ORF">SNA_00055</name>
</gene>
<dbReference type="PATRIC" id="fig|1240678.4.peg.13"/>
<reference evidence="2 3" key="1">
    <citation type="submission" date="2014-09" db="EMBL/GenBank/DDBJ databases">
        <title>Draft genome sequence of Streptomyces natalensis ATCC 27448, producer of the antifungal pimaricin.</title>
        <authorList>
            <person name="Mendes M.V."/>
            <person name="Beites T."/>
            <person name="Pires S."/>
            <person name="Santos C.L."/>
            <person name="Moradas-Ferreira P."/>
        </authorList>
    </citation>
    <scope>NUCLEOTIDE SEQUENCE [LARGE SCALE GENOMIC DNA]</scope>
    <source>
        <strain evidence="2 3">ATCC 27448</strain>
    </source>
</reference>
<evidence type="ECO:0000313" key="3">
    <source>
        <dbReference type="Proteomes" id="UP000032458"/>
    </source>
</evidence>
<organism evidence="2 3">
    <name type="scientific">Streptomyces natalensis ATCC 27448</name>
    <dbReference type="NCBI Taxonomy" id="1240678"/>
    <lineage>
        <taxon>Bacteria</taxon>
        <taxon>Bacillati</taxon>
        <taxon>Actinomycetota</taxon>
        <taxon>Actinomycetes</taxon>
        <taxon>Kitasatosporales</taxon>
        <taxon>Streptomycetaceae</taxon>
        <taxon>Streptomyces</taxon>
    </lineage>
</organism>
<sequence>MSPLDKIKSLFGRRHAQTPDSDRGNANSDDKQAAESAAAGLPDKPRAEGSSRWNAVARGAAEGAARETVRIIFEEFFND</sequence>
<feature type="compositionally biased region" description="Basic and acidic residues" evidence="1">
    <location>
        <begin position="20"/>
        <end position="33"/>
    </location>
</feature>
<accession>A0A0D7CUU2</accession>
<dbReference type="AlphaFoldDB" id="A0A0D7CUU2"/>
<comment type="caution">
    <text evidence="2">The sequence shown here is derived from an EMBL/GenBank/DDBJ whole genome shotgun (WGS) entry which is preliminary data.</text>
</comment>
<proteinExistence type="predicted"/>
<keyword evidence="3" id="KW-1185">Reference proteome</keyword>
<feature type="region of interest" description="Disordered" evidence="1">
    <location>
        <begin position="1"/>
        <end position="53"/>
    </location>
</feature>
<dbReference type="EMBL" id="JRKI01000001">
    <property type="protein sequence ID" value="KIZ19806.1"/>
    <property type="molecule type" value="Genomic_DNA"/>
</dbReference>
<dbReference type="RefSeq" id="WP_030065436.1">
    <property type="nucleotide sequence ID" value="NZ_JRKI01000001.1"/>
</dbReference>
<protein>
    <submittedName>
        <fullName evidence="2">Uncharacterized protein</fullName>
    </submittedName>
</protein>
<dbReference type="Proteomes" id="UP000032458">
    <property type="component" value="Unassembled WGS sequence"/>
</dbReference>
<evidence type="ECO:0000313" key="2">
    <source>
        <dbReference type="EMBL" id="KIZ19806.1"/>
    </source>
</evidence>
<evidence type="ECO:0000256" key="1">
    <source>
        <dbReference type="SAM" id="MobiDB-lite"/>
    </source>
</evidence>